<dbReference type="Gene3D" id="3.30.300.30">
    <property type="match status" value="1"/>
</dbReference>
<evidence type="ECO:0000313" key="3">
    <source>
        <dbReference type="EMBL" id="WAT00604.1"/>
    </source>
</evidence>
<gene>
    <name evidence="3" type="ORF">O1V66_17300</name>
</gene>
<dbReference type="InterPro" id="IPR042099">
    <property type="entry name" value="ANL_N_sf"/>
</dbReference>
<evidence type="ECO:0000259" key="1">
    <source>
        <dbReference type="Pfam" id="PF00501"/>
    </source>
</evidence>
<dbReference type="InterPro" id="IPR000873">
    <property type="entry name" value="AMP-dep_synth/lig_dom"/>
</dbReference>
<evidence type="ECO:0000313" key="4">
    <source>
        <dbReference type="Proteomes" id="UP001164712"/>
    </source>
</evidence>
<keyword evidence="4" id="KW-1185">Reference proteome</keyword>
<dbReference type="Pfam" id="PF13193">
    <property type="entry name" value="AMP-binding_C"/>
    <property type="match status" value="1"/>
</dbReference>
<name>A0ABY7HMJ7_9GAMM</name>
<dbReference type="PROSITE" id="PS00455">
    <property type="entry name" value="AMP_BINDING"/>
    <property type="match status" value="1"/>
</dbReference>
<dbReference type="SUPFAM" id="SSF56801">
    <property type="entry name" value="Acetyl-CoA synthetase-like"/>
    <property type="match status" value="1"/>
</dbReference>
<dbReference type="InterPro" id="IPR020845">
    <property type="entry name" value="AMP-binding_CS"/>
</dbReference>
<feature type="domain" description="AMP-binding enzyme C-terminal" evidence="2">
    <location>
        <begin position="423"/>
        <end position="497"/>
    </location>
</feature>
<accession>A0ABY7HMJ7</accession>
<evidence type="ECO:0000259" key="2">
    <source>
        <dbReference type="Pfam" id="PF13193"/>
    </source>
</evidence>
<dbReference type="PANTHER" id="PTHR45527:SF1">
    <property type="entry name" value="FATTY ACID SYNTHASE"/>
    <property type="match status" value="1"/>
</dbReference>
<dbReference type="RefSeq" id="WP_045048883.1">
    <property type="nucleotide sequence ID" value="NZ_CP114058.1"/>
</dbReference>
<dbReference type="EMBL" id="CP114058">
    <property type="protein sequence ID" value="WAT00604.1"/>
    <property type="molecule type" value="Genomic_DNA"/>
</dbReference>
<organism evidence="3 4">
    <name type="scientific">Rouxiella chamberiensis</name>
    <dbReference type="NCBI Taxonomy" id="1513468"/>
    <lineage>
        <taxon>Bacteria</taxon>
        <taxon>Pseudomonadati</taxon>
        <taxon>Pseudomonadota</taxon>
        <taxon>Gammaproteobacteria</taxon>
        <taxon>Enterobacterales</taxon>
        <taxon>Yersiniaceae</taxon>
        <taxon>Rouxiella</taxon>
    </lineage>
</organism>
<reference evidence="3" key="1">
    <citation type="submission" date="2022-12" db="EMBL/GenBank/DDBJ databases">
        <title>Complete genome sequence of an Australian strain of Rouxiella badensis DAR84756 and resolution of the R. badensis DSM100043 and R. chamberiensis DSM28324 genomes.</title>
        <authorList>
            <person name="Paul S."/>
            <person name="Anderson P.J."/>
            <person name="Maynard G."/>
            <person name="Dyall-Smith M."/>
            <person name="Kudinha T."/>
        </authorList>
    </citation>
    <scope>NUCLEOTIDE SEQUENCE</scope>
    <source>
        <strain evidence="3">DSM 28324</strain>
    </source>
</reference>
<feature type="domain" description="AMP-dependent synthetase/ligase" evidence="1">
    <location>
        <begin position="18"/>
        <end position="365"/>
    </location>
</feature>
<dbReference type="PANTHER" id="PTHR45527">
    <property type="entry name" value="NONRIBOSOMAL PEPTIDE SYNTHETASE"/>
    <property type="match status" value="1"/>
</dbReference>
<dbReference type="Proteomes" id="UP001164712">
    <property type="component" value="Chromosome"/>
</dbReference>
<sequence length="515" mass="57070">MKLLNAVTLPDIIAEALQHYSLNIAVEYGEKKYRYRDIEKLGEYYQRYFQLCGLKKGDHIGLLSDVTPFAIGAMLGALYAGIIYIPINIHAPATWVKHLVMSAELKQVLAQPRYLSALSQSSQAVPITLLEAPALAEQDEPPPLQKVANLSDNVAYILYTSGSTGNPKGIMLTHRNACSFIVWMQKEFAIHARDRIFSRAPLQFDLSVFDIFTTLLSGACLVIVPEGFDNSPFNVVNFMREKTVTVVYTVPSAYIRWFIKGKLARGMPSLRTLLYAGEPFSPVWLRRVMDCLPAAAVANIYGPTETNIVTCQHVTQPTTNATSIPIGVPVTDTEIHIVDEALRALPQGEMGEILVRGSTVFAGYFNAPSLTAEKLIQSPFQAYPTLAFRTGDYGYYNERGEIIYRGRIDNMVKTRGYRVEIGEVENAFAAIEAVEEVAIITLSHDKYGATLHACLSLAGGDAALPDVQVRLAELLPDYMYPFDFTVLDVLPKTATGKIDRLRLKAMCGLKRQEQA</sequence>
<dbReference type="Pfam" id="PF00501">
    <property type="entry name" value="AMP-binding"/>
    <property type="match status" value="1"/>
</dbReference>
<dbReference type="PRINTS" id="PR00154">
    <property type="entry name" value="AMPBINDING"/>
</dbReference>
<proteinExistence type="predicted"/>
<dbReference type="InterPro" id="IPR045851">
    <property type="entry name" value="AMP-bd_C_sf"/>
</dbReference>
<dbReference type="CDD" id="cd05930">
    <property type="entry name" value="A_NRPS"/>
    <property type="match status" value="1"/>
</dbReference>
<dbReference type="NCBIfam" id="TIGR01733">
    <property type="entry name" value="AA-adenyl-dom"/>
    <property type="match status" value="1"/>
</dbReference>
<dbReference type="InterPro" id="IPR025110">
    <property type="entry name" value="AMP-bd_C"/>
</dbReference>
<protein>
    <submittedName>
        <fullName evidence="3">Amino acid adenylation domain-containing protein</fullName>
    </submittedName>
</protein>
<dbReference type="InterPro" id="IPR010071">
    <property type="entry name" value="AA_adenyl_dom"/>
</dbReference>
<dbReference type="Gene3D" id="3.40.50.12780">
    <property type="entry name" value="N-terminal domain of ligase-like"/>
    <property type="match status" value="1"/>
</dbReference>
<dbReference type="InterPro" id="IPR020459">
    <property type="entry name" value="AMP-binding"/>
</dbReference>